<evidence type="ECO:0000313" key="5">
    <source>
        <dbReference type="EMBL" id="AEF87030.1"/>
    </source>
</evidence>
<gene>
    <name evidence="5" type="ordered locus">TREPR_3799</name>
</gene>
<evidence type="ECO:0000313" key="6">
    <source>
        <dbReference type="Proteomes" id="UP000009223"/>
    </source>
</evidence>
<proteinExistence type="predicted"/>
<dbReference type="eggNOG" id="COG1413">
    <property type="taxonomic scope" value="Bacteria"/>
</dbReference>
<dbReference type="InterPro" id="IPR011701">
    <property type="entry name" value="MFS"/>
</dbReference>
<dbReference type="Pfam" id="PF13646">
    <property type="entry name" value="HEAT_2"/>
    <property type="match status" value="1"/>
</dbReference>
<feature type="transmembrane region" description="Helical" evidence="4">
    <location>
        <begin position="361"/>
        <end position="383"/>
    </location>
</feature>
<dbReference type="Proteomes" id="UP000009223">
    <property type="component" value="Chromosome"/>
</dbReference>
<evidence type="ECO:0000256" key="4">
    <source>
        <dbReference type="SAM" id="Phobius"/>
    </source>
</evidence>
<evidence type="ECO:0000256" key="2">
    <source>
        <dbReference type="ARBA" id="ARBA00022989"/>
    </source>
</evidence>
<feature type="transmembrane region" description="Helical" evidence="4">
    <location>
        <begin position="389"/>
        <end position="414"/>
    </location>
</feature>
<keyword evidence="1 4" id="KW-0812">Transmembrane</keyword>
<keyword evidence="2 4" id="KW-1133">Transmembrane helix</keyword>
<evidence type="ECO:0000256" key="3">
    <source>
        <dbReference type="ARBA" id="ARBA00023136"/>
    </source>
</evidence>
<feature type="transmembrane region" description="Helical" evidence="4">
    <location>
        <begin position="147"/>
        <end position="170"/>
    </location>
</feature>
<dbReference type="Gene3D" id="1.25.10.10">
    <property type="entry name" value="Leucine-rich Repeat Variant"/>
    <property type="match status" value="1"/>
</dbReference>
<feature type="transmembrane region" description="Helical" evidence="4">
    <location>
        <begin position="176"/>
        <end position="195"/>
    </location>
</feature>
<dbReference type="Pfam" id="PF07690">
    <property type="entry name" value="MFS_1"/>
    <property type="match status" value="1"/>
</dbReference>
<dbReference type="KEGG" id="tpi:TREPR_3799"/>
<dbReference type="OrthoDB" id="355042at2"/>
<evidence type="ECO:0000256" key="1">
    <source>
        <dbReference type="ARBA" id="ARBA00022692"/>
    </source>
</evidence>
<dbReference type="InterPro" id="IPR011989">
    <property type="entry name" value="ARM-like"/>
</dbReference>
<dbReference type="SUPFAM" id="SSF103473">
    <property type="entry name" value="MFS general substrate transporter"/>
    <property type="match status" value="1"/>
</dbReference>
<organism evidence="5 6">
    <name type="scientific">Treponema primitia (strain ATCC BAA-887 / DSM 12427 / ZAS-2)</name>
    <dbReference type="NCBI Taxonomy" id="545694"/>
    <lineage>
        <taxon>Bacteria</taxon>
        <taxon>Pseudomonadati</taxon>
        <taxon>Spirochaetota</taxon>
        <taxon>Spirochaetia</taxon>
        <taxon>Spirochaetales</taxon>
        <taxon>Treponemataceae</taxon>
        <taxon>Treponema</taxon>
    </lineage>
</organism>
<feature type="transmembrane region" description="Helical" evidence="4">
    <location>
        <begin position="292"/>
        <end position="313"/>
    </location>
</feature>
<dbReference type="InterPro" id="IPR016024">
    <property type="entry name" value="ARM-type_fold"/>
</dbReference>
<protein>
    <submittedName>
        <fullName evidence="5">Putative transporter, major facilitator family</fullName>
    </submittedName>
</protein>
<keyword evidence="3 4" id="KW-0472">Membrane</keyword>
<feature type="transmembrane region" description="Helical" evidence="4">
    <location>
        <begin position="325"/>
        <end position="349"/>
    </location>
</feature>
<keyword evidence="6" id="KW-1185">Reference proteome</keyword>
<dbReference type="eggNOG" id="COG2211">
    <property type="taxonomic scope" value="Bacteria"/>
</dbReference>
<dbReference type="PANTHER" id="PTHR23526">
    <property type="entry name" value="INTEGRAL MEMBRANE TRANSPORT PROTEIN-RELATED"/>
    <property type="match status" value="1"/>
</dbReference>
<reference evidence="5 6" key="2">
    <citation type="journal article" date="2011" name="ISME J.">
        <title>RNA-seq reveals cooperative metabolic interactions between two termite-gut spirochete species in co-culture.</title>
        <authorList>
            <person name="Rosenthal A.Z."/>
            <person name="Matson E.G."/>
            <person name="Eldar A."/>
            <person name="Leadbetter J.R."/>
        </authorList>
    </citation>
    <scope>NUCLEOTIDE SEQUENCE [LARGE SCALE GENOMIC DNA]</scope>
    <source>
        <strain evidence="6">ATCC BAA-887 / DSM 12427 / ZAS-2</strain>
    </source>
</reference>
<dbReference type="InterPro" id="IPR036259">
    <property type="entry name" value="MFS_trans_sf"/>
</dbReference>
<dbReference type="InterPro" id="IPR052528">
    <property type="entry name" value="Sugar_transport-like"/>
</dbReference>
<dbReference type="SUPFAM" id="SSF48371">
    <property type="entry name" value="ARM repeat"/>
    <property type="match status" value="1"/>
</dbReference>
<dbReference type="Gene3D" id="1.20.1250.20">
    <property type="entry name" value="MFS general substrate transporter like domains"/>
    <property type="match status" value="2"/>
</dbReference>
<feature type="transmembrane region" description="Helical" evidence="4">
    <location>
        <begin position="263"/>
        <end position="285"/>
    </location>
</feature>
<dbReference type="HOGENOM" id="CLU_371281_0_0_12"/>
<accession>F5YPP3</accession>
<reference evidence="6" key="1">
    <citation type="submission" date="2009-12" db="EMBL/GenBank/DDBJ databases">
        <title>Complete sequence of Treponema primitia strain ZAS-2.</title>
        <authorList>
            <person name="Tetu S.G."/>
            <person name="Matson E."/>
            <person name="Ren Q."/>
            <person name="Seshadri R."/>
            <person name="Elbourne L."/>
            <person name="Hassan K.A."/>
            <person name="Durkin A."/>
            <person name="Radune D."/>
            <person name="Mohamoud Y."/>
            <person name="Shay R."/>
            <person name="Jin S."/>
            <person name="Zhang X."/>
            <person name="Lucey K."/>
            <person name="Ballor N.R."/>
            <person name="Ottesen E."/>
            <person name="Rosenthal R."/>
            <person name="Allen A."/>
            <person name="Leadbetter J.R."/>
            <person name="Paulsen I.T."/>
        </authorList>
    </citation>
    <scope>NUCLEOTIDE SEQUENCE [LARGE SCALE GENOMIC DNA]</scope>
    <source>
        <strain evidence="6">ATCC BAA-887 / DSM 12427 / ZAS-2</strain>
    </source>
</reference>
<feature type="transmembrane region" description="Helical" evidence="4">
    <location>
        <begin position="106"/>
        <end position="126"/>
    </location>
</feature>
<feature type="transmembrane region" description="Helical" evidence="4">
    <location>
        <begin position="230"/>
        <end position="251"/>
    </location>
</feature>
<dbReference type="PANTHER" id="PTHR23526:SF1">
    <property type="entry name" value="MAJOR FACILITATOR SUPERFAMILY MFS_1"/>
    <property type="match status" value="1"/>
</dbReference>
<sequence length="770" mass="84983">MPAALSPYRLGKARDQYNVFNFFNALSYALIAGNIITLFAMRLNASSTMIGLLNALVYISYFFLPLGKSLCKIFPIVKIYSITWMLRSVSIIPLLFVPFMEAAGRHSAALSLTILGVSLFHFFRGIGLIANNPVLDELAVGPDRGSYMTLIQIINNAVAMFASFALAMLLGRNPSLGLYALIMAAGIVGGVFSGIKLQKIPEPPKESKKTVGGLWTVTRNAFSKPAFRNFMILFLLVALVSAIARIFIVVYAREVFSQGDGMVSLYTVFGGLGALMMGTIIKFLVDRIGAKPLYLTCIIVGFISLLPAVFFPLGAVDNPFSVIPYLSFLFFMVNFGFVGAEGIAQTYFLTLIPAEEMLDLGILYFFIFGIAGAGGSFLAGLFLDTFTLLGLSVFLTFKVLFVLLLIILAVVFYFQKKLVSLGSLPLKGALEIMFSYRDLRAITLLDKLKKSEDSEEEEILLEALYDSPSKLALAGLLEKAKSPRLATRSDAIRAMGAMENLGEDGEQALMADLVNNPYTTAYLSARILGNHGYFSAIPVLQELAVSKDYMLAGEAMIALAKLRDEAFRPQIERIIFKTKNPRLKMMGVEALGLYGSPTSLTTLLDTLRVTDPPPYLRDEVILAMASILDIQNKFYPLLVHLLEDLSRAPILAIDEAEIAFEAYMAEQKGQRASQQDKRLFNTKQAKALQPAVGAYMNESRGAPLSRWILELPDEQIHELIRIVLSELVLDDEFNSYERLKLLISHWAAHQLRLLARDKTPPPTALPFALE</sequence>
<dbReference type="STRING" id="545694.TREPR_3799"/>
<dbReference type="EMBL" id="CP001843">
    <property type="protein sequence ID" value="AEF87030.1"/>
    <property type="molecule type" value="Genomic_DNA"/>
</dbReference>
<feature type="transmembrane region" description="Helical" evidence="4">
    <location>
        <begin position="79"/>
        <end position="100"/>
    </location>
</feature>
<feature type="transmembrane region" description="Helical" evidence="4">
    <location>
        <begin position="47"/>
        <end position="67"/>
    </location>
</feature>
<dbReference type="RefSeq" id="WP_015706536.1">
    <property type="nucleotide sequence ID" value="NC_015578.1"/>
</dbReference>
<dbReference type="AlphaFoldDB" id="F5YPP3"/>
<name>F5YPP3_TREPZ</name>
<feature type="transmembrane region" description="Helical" evidence="4">
    <location>
        <begin position="21"/>
        <end position="41"/>
    </location>
</feature>
<dbReference type="GO" id="GO:0022857">
    <property type="term" value="F:transmembrane transporter activity"/>
    <property type="evidence" value="ECO:0007669"/>
    <property type="project" value="InterPro"/>
</dbReference>